<dbReference type="GO" id="GO:0016740">
    <property type="term" value="F:transferase activity"/>
    <property type="evidence" value="ECO:0007669"/>
    <property type="project" value="UniProtKB-KW"/>
</dbReference>
<feature type="compositionally biased region" description="Low complexity" evidence="5">
    <location>
        <begin position="695"/>
        <end position="714"/>
    </location>
</feature>
<keyword evidence="2" id="KW-0808">Transferase</keyword>
<gene>
    <name evidence="7" type="ORF">CR194_12750</name>
</gene>
<dbReference type="PANTHER" id="PTHR43199">
    <property type="entry name" value="GLUTATHIONE HYDROLASE"/>
    <property type="match status" value="1"/>
</dbReference>
<dbReference type="InterPro" id="IPR043137">
    <property type="entry name" value="GGT_ssub_C"/>
</dbReference>
<dbReference type="Gene3D" id="3.60.20.40">
    <property type="match status" value="1"/>
</dbReference>
<protein>
    <recommendedName>
        <fullName evidence="9">Gamma-glutamyltransferase</fullName>
    </recommendedName>
</protein>
<dbReference type="Gene3D" id="1.10.246.230">
    <property type="match status" value="1"/>
</dbReference>
<evidence type="ECO:0000313" key="7">
    <source>
        <dbReference type="EMBL" id="PYZ92533.1"/>
    </source>
</evidence>
<dbReference type="Pfam" id="PF01019">
    <property type="entry name" value="G_glu_transpept"/>
    <property type="match status" value="1"/>
</dbReference>
<dbReference type="InterPro" id="IPR051792">
    <property type="entry name" value="GGT_bact"/>
</dbReference>
<comment type="similarity">
    <text evidence="1">Belongs to the gamma-glutamyltransferase family.</text>
</comment>
<keyword evidence="8" id="KW-1185">Reference proteome</keyword>
<feature type="region of interest" description="Disordered" evidence="5">
    <location>
        <begin position="666"/>
        <end position="714"/>
    </location>
</feature>
<dbReference type="EMBL" id="PDOD01000003">
    <property type="protein sequence ID" value="PYZ92533.1"/>
    <property type="molecule type" value="Genomic_DNA"/>
</dbReference>
<accession>A0A323TIP7</accession>
<keyword evidence="6" id="KW-1133">Transmembrane helix</keyword>
<feature type="transmembrane region" description="Helical" evidence="6">
    <location>
        <begin position="7"/>
        <end position="24"/>
    </location>
</feature>
<dbReference type="Proteomes" id="UP000248214">
    <property type="component" value="Unassembled WGS sequence"/>
</dbReference>
<keyword evidence="6" id="KW-0472">Membrane</keyword>
<evidence type="ECO:0000256" key="4">
    <source>
        <dbReference type="ARBA" id="ARBA00023145"/>
    </source>
</evidence>
<evidence type="ECO:0008006" key="9">
    <source>
        <dbReference type="Google" id="ProtNLM"/>
    </source>
</evidence>
<dbReference type="GO" id="GO:0016787">
    <property type="term" value="F:hydrolase activity"/>
    <property type="evidence" value="ECO:0007669"/>
    <property type="project" value="UniProtKB-KW"/>
</dbReference>
<comment type="caution">
    <text evidence="7">The sequence shown here is derived from an EMBL/GenBank/DDBJ whole genome shotgun (WGS) entry which is preliminary data.</text>
</comment>
<proteinExistence type="inferred from homology"/>
<dbReference type="SUPFAM" id="SSF56235">
    <property type="entry name" value="N-terminal nucleophile aminohydrolases (Ntn hydrolases)"/>
    <property type="match status" value="1"/>
</dbReference>
<sequence length="730" mass="81237">MWLRKATNLIGIPLIILFVVMAYFEVSPEQEPEVQGSGRSFQGIEADTGFVVSAANPEAVKAGVDILEQGGNAVDAAIAISFALSVVEPYGSGIGGGGSMLIYDPTDNDAEPVRYIDYRETAPLNLVTDSVSASLGGATNVDQLTEFGVPGFLKGMDYLYKQFGTMGLQQLLNPAITLADEGFKVDKYLAERFYYAQNRLNPADIPHYFPENTFIQQGNTLIQKELSTTLAEIAASEDMGTYFLEKFAPDMAQSFPILTEEDFRQYDVLVDHSPATGEFQDYQVYAAPAPLGGPVFIQALQMAELMNIEDNQPMKLATDAKVDSDKDFVDVEKQHQDDQNEVSEWERREQLKQVGSYVDFMEKIIGMNYETYRNRLTNIGDPQTSPQAAERELSLTSWEKTAELVRNWDEYVEEKASQRRFENGGDDDFLEEGTESSLPKTFVKNDEVSNIHGVYASATTGVLSDKRESFFDATSEINQYNNTTHFVIIDSDGRVVSATHTLSNFFGSGKYYKGFFLNDQLSNFSETEGSINEPYPGRRPRSFMSPAILMKEIDGDIDEIIGLGSPGGGRIPMMMAQVLIYYTMYDMDFDEAMTYMTRFQYDFNEQTEEYEIRLEPKFRELDRYDDIREELSKRGYRVTVEEGQMYFGGIQAVIYDAIRQELHGYADPRRGGSADGGSERGTAVPGTGVTGTGVPGTDVTGTRVPGTDVTGTNVTGTKIQIRQQQKGGHS</sequence>
<keyword evidence="6" id="KW-0812">Transmembrane</keyword>
<evidence type="ECO:0000256" key="3">
    <source>
        <dbReference type="ARBA" id="ARBA00022801"/>
    </source>
</evidence>
<dbReference type="InterPro" id="IPR029055">
    <property type="entry name" value="Ntn_hydrolases_N"/>
</dbReference>
<dbReference type="PANTHER" id="PTHR43199:SF1">
    <property type="entry name" value="GLUTATHIONE HYDROLASE PROENZYME"/>
    <property type="match status" value="1"/>
</dbReference>
<dbReference type="AlphaFoldDB" id="A0A323TIP7"/>
<keyword evidence="3" id="KW-0378">Hydrolase</keyword>
<evidence type="ECO:0000256" key="6">
    <source>
        <dbReference type="SAM" id="Phobius"/>
    </source>
</evidence>
<keyword evidence="4" id="KW-0865">Zymogen</keyword>
<name>A0A323TIP7_9BACI</name>
<evidence type="ECO:0000256" key="2">
    <source>
        <dbReference type="ARBA" id="ARBA00022679"/>
    </source>
</evidence>
<dbReference type="PRINTS" id="PR01210">
    <property type="entry name" value="GGTRANSPTASE"/>
</dbReference>
<organism evidence="7 8">
    <name type="scientific">Salipaludibacillus keqinensis</name>
    <dbReference type="NCBI Taxonomy" id="2045207"/>
    <lineage>
        <taxon>Bacteria</taxon>
        <taxon>Bacillati</taxon>
        <taxon>Bacillota</taxon>
        <taxon>Bacilli</taxon>
        <taxon>Bacillales</taxon>
        <taxon>Bacillaceae</taxon>
    </lineage>
</organism>
<evidence type="ECO:0000256" key="1">
    <source>
        <dbReference type="ARBA" id="ARBA00009381"/>
    </source>
</evidence>
<reference evidence="7 8" key="1">
    <citation type="submission" date="2017-10" db="EMBL/GenBank/DDBJ databases">
        <title>Bacillus sp. nov., a halophilic bacterium isolated from a Keqin Lake.</title>
        <authorList>
            <person name="Wang H."/>
        </authorList>
    </citation>
    <scope>NUCLEOTIDE SEQUENCE [LARGE SCALE GENOMIC DNA]</scope>
    <source>
        <strain evidence="7 8">KQ-12</strain>
    </source>
</reference>
<evidence type="ECO:0000256" key="5">
    <source>
        <dbReference type="SAM" id="MobiDB-lite"/>
    </source>
</evidence>
<evidence type="ECO:0000313" key="8">
    <source>
        <dbReference type="Proteomes" id="UP000248214"/>
    </source>
</evidence>